<dbReference type="PANTHER" id="PTHR48107">
    <property type="entry name" value="NADPH-DEPENDENT ALDEHYDE REDUCTASE-LIKE PROTEIN, CHLOROPLASTIC-RELATED"/>
    <property type="match status" value="1"/>
</dbReference>
<keyword evidence="4" id="KW-1185">Reference proteome</keyword>
<evidence type="ECO:0000256" key="2">
    <source>
        <dbReference type="ARBA" id="ARBA00023002"/>
    </source>
</evidence>
<dbReference type="EMBL" id="ML994655">
    <property type="protein sequence ID" value="KAF2180893.1"/>
    <property type="molecule type" value="Genomic_DNA"/>
</dbReference>
<name>A0A6A6DPI9_9PEZI</name>
<dbReference type="SUPFAM" id="SSF51735">
    <property type="entry name" value="NAD(P)-binding Rossmann-fold domains"/>
    <property type="match status" value="1"/>
</dbReference>
<proteinExistence type="inferred from homology"/>
<dbReference type="Pfam" id="PF00106">
    <property type="entry name" value="adh_short"/>
    <property type="match status" value="1"/>
</dbReference>
<reference evidence="3" key="1">
    <citation type="journal article" date="2020" name="Stud. Mycol.">
        <title>101 Dothideomycetes genomes: a test case for predicting lifestyles and emergence of pathogens.</title>
        <authorList>
            <person name="Haridas S."/>
            <person name="Albert R."/>
            <person name="Binder M."/>
            <person name="Bloem J."/>
            <person name="Labutti K."/>
            <person name="Salamov A."/>
            <person name="Andreopoulos B."/>
            <person name="Baker S."/>
            <person name="Barry K."/>
            <person name="Bills G."/>
            <person name="Bluhm B."/>
            <person name="Cannon C."/>
            <person name="Castanera R."/>
            <person name="Culley D."/>
            <person name="Daum C."/>
            <person name="Ezra D."/>
            <person name="Gonzalez J."/>
            <person name="Henrissat B."/>
            <person name="Kuo A."/>
            <person name="Liang C."/>
            <person name="Lipzen A."/>
            <person name="Lutzoni F."/>
            <person name="Magnuson J."/>
            <person name="Mondo S."/>
            <person name="Nolan M."/>
            <person name="Ohm R."/>
            <person name="Pangilinan J."/>
            <person name="Park H.-J."/>
            <person name="Ramirez L."/>
            <person name="Alfaro M."/>
            <person name="Sun H."/>
            <person name="Tritt A."/>
            <person name="Yoshinaga Y."/>
            <person name="Zwiers L.-H."/>
            <person name="Turgeon B."/>
            <person name="Goodwin S."/>
            <person name="Spatafora J."/>
            <person name="Crous P."/>
            <person name="Grigoriev I."/>
        </authorList>
    </citation>
    <scope>NUCLEOTIDE SEQUENCE</scope>
    <source>
        <strain evidence="3">CBS 207.26</strain>
    </source>
</reference>
<dbReference type="InterPro" id="IPR002347">
    <property type="entry name" value="SDR_fam"/>
</dbReference>
<evidence type="ECO:0000313" key="3">
    <source>
        <dbReference type="EMBL" id="KAF2180893.1"/>
    </source>
</evidence>
<evidence type="ECO:0000313" key="4">
    <source>
        <dbReference type="Proteomes" id="UP000800200"/>
    </source>
</evidence>
<dbReference type="OrthoDB" id="47007at2759"/>
<dbReference type="PRINTS" id="PR00081">
    <property type="entry name" value="GDHRDH"/>
</dbReference>
<dbReference type="AlphaFoldDB" id="A0A6A6DPI9"/>
<dbReference type="Gene3D" id="3.40.50.720">
    <property type="entry name" value="NAD(P)-binding Rossmann-like Domain"/>
    <property type="match status" value="1"/>
</dbReference>
<dbReference type="PANTHER" id="PTHR48107:SF16">
    <property type="entry name" value="NADPH-DEPENDENT ALDEHYDE REDUCTASE 1, CHLOROPLASTIC"/>
    <property type="match status" value="1"/>
</dbReference>
<evidence type="ECO:0000256" key="1">
    <source>
        <dbReference type="ARBA" id="ARBA00006484"/>
    </source>
</evidence>
<organism evidence="3 4">
    <name type="scientific">Zopfia rhizophila CBS 207.26</name>
    <dbReference type="NCBI Taxonomy" id="1314779"/>
    <lineage>
        <taxon>Eukaryota</taxon>
        <taxon>Fungi</taxon>
        <taxon>Dikarya</taxon>
        <taxon>Ascomycota</taxon>
        <taxon>Pezizomycotina</taxon>
        <taxon>Dothideomycetes</taxon>
        <taxon>Dothideomycetes incertae sedis</taxon>
        <taxon>Zopfiaceae</taxon>
        <taxon>Zopfia</taxon>
    </lineage>
</organism>
<sequence>MDRAKETLHKAVRPATDVNKHNINTQRQAKPGLQWDMEPKPTKVHLQSSDPDYMYRLSLCVPSGKLAGKEALITGSDLGIGRAVAILFAMEGAKVVIVYLPAEEEDAQHTKAQTEKNGGEVLLIASDLSNAINCKDVIERAGPVFGGIDILVNNAAFRQEQGDISDITKYNSGSG</sequence>
<dbReference type="InterPro" id="IPR036291">
    <property type="entry name" value="NAD(P)-bd_dom_sf"/>
</dbReference>
<keyword evidence="2" id="KW-0560">Oxidoreductase</keyword>
<accession>A0A6A6DPI9</accession>
<gene>
    <name evidence="3" type="ORF">K469DRAFT_591027</name>
</gene>
<dbReference type="GO" id="GO:0016614">
    <property type="term" value="F:oxidoreductase activity, acting on CH-OH group of donors"/>
    <property type="evidence" value="ECO:0007669"/>
    <property type="project" value="UniProtKB-ARBA"/>
</dbReference>
<comment type="similarity">
    <text evidence="1">Belongs to the short-chain dehydrogenases/reductases (SDR) family.</text>
</comment>
<dbReference type="Proteomes" id="UP000800200">
    <property type="component" value="Unassembled WGS sequence"/>
</dbReference>
<protein>
    <submittedName>
        <fullName evidence="3">NAD(P)-binding protein</fullName>
    </submittedName>
</protein>